<feature type="transmembrane region" description="Helical" evidence="1">
    <location>
        <begin position="47"/>
        <end position="68"/>
    </location>
</feature>
<dbReference type="STRING" id="28136.SAMN02745202_00608"/>
<gene>
    <name evidence="2" type="ORF">SAMN02745202_00608</name>
</gene>
<accession>A0A1T4M2R0</accession>
<dbReference type="AlphaFoldDB" id="A0A1T4M2R0"/>
<organism evidence="2 3">
    <name type="scientific">Segatella oulorum</name>
    <dbReference type="NCBI Taxonomy" id="28136"/>
    <lineage>
        <taxon>Bacteria</taxon>
        <taxon>Pseudomonadati</taxon>
        <taxon>Bacteroidota</taxon>
        <taxon>Bacteroidia</taxon>
        <taxon>Bacteroidales</taxon>
        <taxon>Prevotellaceae</taxon>
        <taxon>Segatella</taxon>
    </lineage>
</organism>
<proteinExistence type="predicted"/>
<protein>
    <submittedName>
        <fullName evidence="2">Cu-processing system permease protein</fullName>
    </submittedName>
</protein>
<name>A0A1T4M2R0_9BACT</name>
<feature type="transmembrane region" description="Helical" evidence="1">
    <location>
        <begin position="18"/>
        <end position="35"/>
    </location>
</feature>
<feature type="transmembrane region" description="Helical" evidence="1">
    <location>
        <begin position="119"/>
        <end position="143"/>
    </location>
</feature>
<evidence type="ECO:0000313" key="3">
    <source>
        <dbReference type="Proteomes" id="UP000190065"/>
    </source>
</evidence>
<evidence type="ECO:0000313" key="2">
    <source>
        <dbReference type="EMBL" id="SJZ61211.1"/>
    </source>
</evidence>
<dbReference type="GeneID" id="95425735"/>
<keyword evidence="1" id="KW-1133">Transmembrane helix</keyword>
<reference evidence="2 3" key="1">
    <citation type="submission" date="2017-02" db="EMBL/GenBank/DDBJ databases">
        <authorList>
            <person name="Peterson S.W."/>
        </authorList>
    </citation>
    <scope>NUCLEOTIDE SEQUENCE [LARGE SCALE GENOMIC DNA]</scope>
    <source>
        <strain evidence="2 3">ATCC 43324</strain>
    </source>
</reference>
<feature type="transmembrane region" description="Helical" evidence="1">
    <location>
        <begin position="221"/>
        <end position="245"/>
    </location>
</feature>
<keyword evidence="1" id="KW-0472">Membrane</keyword>
<dbReference type="EMBL" id="FUXK01000005">
    <property type="protein sequence ID" value="SJZ61211.1"/>
    <property type="molecule type" value="Genomic_DNA"/>
</dbReference>
<dbReference type="eggNOG" id="COG1277">
    <property type="taxonomic scope" value="Bacteria"/>
</dbReference>
<feature type="transmembrane region" description="Helical" evidence="1">
    <location>
        <begin position="89"/>
        <end position="113"/>
    </location>
</feature>
<dbReference type="Proteomes" id="UP000190065">
    <property type="component" value="Unassembled WGS sequence"/>
</dbReference>
<evidence type="ECO:0000256" key="1">
    <source>
        <dbReference type="SAM" id="Phobius"/>
    </source>
</evidence>
<dbReference type="RefSeq" id="WP_004380091.1">
    <property type="nucleotide sequence ID" value="NZ_CAURQX010000033.1"/>
</dbReference>
<keyword evidence="1" id="KW-0812">Transmembrane</keyword>
<sequence length="255" mass="28575">MGKITKIIFTDNIKDKVVVIYLILLALLSWTSLLLQDNASKGALTELNIILFITPLMSLLYTVTYLYDSHDFIVLLLSQPLKRQQIWRSLYIGVSFSLHLAFLIGAGIPMLLYTESGTALILIVMGCVTTQIFVSLAFLTTMLTSEKTRGIGISILIWLLLTMIYDAVLLYLVFLLSEWPIETPLLSLLMLNPLDLARFQVILKMDVSAMMGYGGAAFKEFLGATGGIIISSLLLLLWIILPYVFSSHIFKRKDL</sequence>
<feature type="transmembrane region" description="Helical" evidence="1">
    <location>
        <begin position="155"/>
        <end position="176"/>
    </location>
</feature>